<evidence type="ECO:0000313" key="2">
    <source>
        <dbReference type="Proteomes" id="UP000595636"/>
    </source>
</evidence>
<proteinExistence type="predicted"/>
<keyword evidence="2" id="KW-1185">Reference proteome</keyword>
<dbReference type="KEGG" id="slf:JEQ17_22745"/>
<dbReference type="RefSeq" id="WP_200396944.1">
    <property type="nucleotide sequence ID" value="NZ_CP066831.1"/>
</dbReference>
<name>A0A7T7I721_9ACTN</name>
<reference evidence="1 2" key="1">
    <citation type="submission" date="2020-12" db="EMBL/GenBank/DDBJ databases">
        <title>A novel species.</title>
        <authorList>
            <person name="Li K."/>
        </authorList>
    </citation>
    <scope>NUCLEOTIDE SEQUENCE [LARGE SCALE GENOMIC DNA]</scope>
    <source>
        <strain evidence="1 2">ZYC-3</strain>
    </source>
</reference>
<accession>A0A7T7I721</accession>
<evidence type="ECO:0000313" key="1">
    <source>
        <dbReference type="EMBL" id="QQM41982.1"/>
    </source>
</evidence>
<sequence length="136" mass="14913">MTTTQDTDVHTIDEEDAPSLGALLLASAANPRHKAAVRALVDEEFLLSLERVRTALVVKTPEGRMGCDWERFGKRLYTLGLNESDRAFLDLVLSLAGPHQTSLARVLEIDDRRLAIVLRATVQLSGCDTLAIGTRT</sequence>
<dbReference type="AlphaFoldDB" id="A0A7T7I721"/>
<dbReference type="EMBL" id="CP066831">
    <property type="protein sequence ID" value="QQM41982.1"/>
    <property type="molecule type" value="Genomic_DNA"/>
</dbReference>
<gene>
    <name evidence="1" type="ORF">JEQ17_22745</name>
</gene>
<protein>
    <submittedName>
        <fullName evidence="1">Uncharacterized protein</fullName>
    </submittedName>
</protein>
<dbReference type="Proteomes" id="UP000595636">
    <property type="component" value="Chromosome"/>
</dbReference>
<organism evidence="1 2">
    <name type="scientific">Streptomyces liliifuscus</name>
    <dbReference type="NCBI Taxonomy" id="2797636"/>
    <lineage>
        <taxon>Bacteria</taxon>
        <taxon>Bacillati</taxon>
        <taxon>Actinomycetota</taxon>
        <taxon>Actinomycetes</taxon>
        <taxon>Kitasatosporales</taxon>
        <taxon>Streptomycetaceae</taxon>
        <taxon>Streptomyces</taxon>
    </lineage>
</organism>